<feature type="signal peptide" evidence="2">
    <location>
        <begin position="1"/>
        <end position="19"/>
    </location>
</feature>
<dbReference type="AlphaFoldDB" id="A0A0C2XPP5"/>
<keyword evidence="4" id="KW-1185">Reference proteome</keyword>
<accession>A0A0C2XPP5</accession>
<evidence type="ECO:0000313" key="4">
    <source>
        <dbReference type="Proteomes" id="UP000054097"/>
    </source>
</evidence>
<name>A0A0C2XPP5_SERVB</name>
<protein>
    <submittedName>
        <fullName evidence="3">Uncharacterized protein</fullName>
    </submittedName>
</protein>
<evidence type="ECO:0000256" key="1">
    <source>
        <dbReference type="SAM" id="MobiDB-lite"/>
    </source>
</evidence>
<organism evidence="3 4">
    <name type="scientific">Serendipita vermifera MAFF 305830</name>
    <dbReference type="NCBI Taxonomy" id="933852"/>
    <lineage>
        <taxon>Eukaryota</taxon>
        <taxon>Fungi</taxon>
        <taxon>Dikarya</taxon>
        <taxon>Basidiomycota</taxon>
        <taxon>Agaricomycotina</taxon>
        <taxon>Agaricomycetes</taxon>
        <taxon>Sebacinales</taxon>
        <taxon>Serendipitaceae</taxon>
        <taxon>Serendipita</taxon>
    </lineage>
</organism>
<dbReference type="EMBL" id="KN824283">
    <property type="protein sequence ID" value="KIM30937.1"/>
    <property type="molecule type" value="Genomic_DNA"/>
</dbReference>
<proteinExistence type="predicted"/>
<evidence type="ECO:0000256" key="2">
    <source>
        <dbReference type="SAM" id="SignalP"/>
    </source>
</evidence>
<dbReference type="HOGENOM" id="CLU_1887039_0_0_1"/>
<feature type="region of interest" description="Disordered" evidence="1">
    <location>
        <begin position="29"/>
        <end position="107"/>
    </location>
</feature>
<feature type="chain" id="PRO_5002159075" evidence="2">
    <location>
        <begin position="20"/>
        <end position="135"/>
    </location>
</feature>
<dbReference type="Proteomes" id="UP000054097">
    <property type="component" value="Unassembled WGS sequence"/>
</dbReference>
<keyword evidence="2" id="KW-0732">Signal</keyword>
<sequence length="135" mass="14465">MHFLTIFVTFLSLAGPLLAAPAGWRNPVAQSDQPLGDQPIVIGNPDTSNGNPGNPEAIALPQQPHPCMRKPGEAELVRPPRSRRQTPDNDVPFIVDPNLINPTPDTLKAPLDPFHGTIIPHGPKPLVPGPIARPL</sequence>
<reference evidence="4" key="2">
    <citation type="submission" date="2015-01" db="EMBL/GenBank/DDBJ databases">
        <title>Evolutionary Origins and Diversification of the Mycorrhizal Mutualists.</title>
        <authorList>
            <consortium name="DOE Joint Genome Institute"/>
            <consortium name="Mycorrhizal Genomics Consortium"/>
            <person name="Kohler A."/>
            <person name="Kuo A."/>
            <person name="Nagy L.G."/>
            <person name="Floudas D."/>
            <person name="Copeland A."/>
            <person name="Barry K.W."/>
            <person name="Cichocki N."/>
            <person name="Veneault-Fourrey C."/>
            <person name="LaButti K."/>
            <person name="Lindquist E.A."/>
            <person name="Lipzen A."/>
            <person name="Lundell T."/>
            <person name="Morin E."/>
            <person name="Murat C."/>
            <person name="Riley R."/>
            <person name="Ohm R."/>
            <person name="Sun H."/>
            <person name="Tunlid A."/>
            <person name="Henrissat B."/>
            <person name="Grigoriev I.V."/>
            <person name="Hibbett D.S."/>
            <person name="Martin F."/>
        </authorList>
    </citation>
    <scope>NUCLEOTIDE SEQUENCE [LARGE SCALE GENOMIC DNA]</scope>
    <source>
        <strain evidence="4">MAFF 305830</strain>
    </source>
</reference>
<reference evidence="3 4" key="1">
    <citation type="submission" date="2014-04" db="EMBL/GenBank/DDBJ databases">
        <authorList>
            <consortium name="DOE Joint Genome Institute"/>
            <person name="Kuo A."/>
            <person name="Zuccaro A."/>
            <person name="Kohler A."/>
            <person name="Nagy L.G."/>
            <person name="Floudas D."/>
            <person name="Copeland A."/>
            <person name="Barry K.W."/>
            <person name="Cichocki N."/>
            <person name="Veneault-Fourrey C."/>
            <person name="LaButti K."/>
            <person name="Lindquist E.A."/>
            <person name="Lipzen A."/>
            <person name="Lundell T."/>
            <person name="Morin E."/>
            <person name="Murat C."/>
            <person name="Sun H."/>
            <person name="Tunlid A."/>
            <person name="Henrissat B."/>
            <person name="Grigoriev I.V."/>
            <person name="Hibbett D.S."/>
            <person name="Martin F."/>
            <person name="Nordberg H.P."/>
            <person name="Cantor M.N."/>
            <person name="Hua S.X."/>
        </authorList>
    </citation>
    <scope>NUCLEOTIDE SEQUENCE [LARGE SCALE GENOMIC DNA]</scope>
    <source>
        <strain evidence="3 4">MAFF 305830</strain>
    </source>
</reference>
<evidence type="ECO:0000313" key="3">
    <source>
        <dbReference type="EMBL" id="KIM30937.1"/>
    </source>
</evidence>
<gene>
    <name evidence="3" type="ORF">M408DRAFT_321939</name>
</gene>